<dbReference type="InterPro" id="IPR036188">
    <property type="entry name" value="FAD/NAD-bd_sf"/>
</dbReference>
<dbReference type="Proteomes" id="UP000182100">
    <property type="component" value="Unassembled WGS sequence"/>
</dbReference>
<gene>
    <name evidence="12" type="ORF">SAMN05216505_106141</name>
</gene>
<feature type="domain" description="FAD/NAD(P)-binding" evidence="11">
    <location>
        <begin position="15"/>
        <end position="181"/>
    </location>
</feature>
<accession>A0A1G6TG29</accession>
<organism evidence="12 13">
    <name type="scientific">Streptomyces prasinopilosus</name>
    <dbReference type="NCBI Taxonomy" id="67344"/>
    <lineage>
        <taxon>Bacteria</taxon>
        <taxon>Bacillati</taxon>
        <taxon>Actinomycetota</taxon>
        <taxon>Actinomycetes</taxon>
        <taxon>Kitasatosporales</taxon>
        <taxon>Streptomycetaceae</taxon>
        <taxon>Streptomyces</taxon>
    </lineage>
</organism>
<name>A0A1G6TG29_9ACTN</name>
<feature type="binding site" evidence="9">
    <location>
        <position position="49"/>
    </location>
    <ligand>
        <name>FAD</name>
        <dbReference type="ChEBI" id="CHEBI:57692"/>
    </ligand>
</feature>
<dbReference type="EC" id="1.18.1.2" evidence="3"/>
<evidence type="ECO:0000313" key="12">
    <source>
        <dbReference type="EMBL" id="SDD27295.1"/>
    </source>
</evidence>
<dbReference type="PIRSF" id="PIRSF000362">
    <property type="entry name" value="FNR"/>
    <property type="match status" value="1"/>
</dbReference>
<feature type="binding site" evidence="9">
    <location>
        <position position="371"/>
    </location>
    <ligand>
        <name>FAD</name>
        <dbReference type="ChEBI" id="CHEBI:57692"/>
    </ligand>
</feature>
<keyword evidence="7" id="KW-0560">Oxidoreductase</keyword>
<feature type="binding site" evidence="9">
    <location>
        <position position="57"/>
    </location>
    <ligand>
        <name>FAD</name>
        <dbReference type="ChEBI" id="CHEBI:57692"/>
    </ligand>
</feature>
<evidence type="ECO:0000256" key="6">
    <source>
        <dbReference type="ARBA" id="ARBA00022857"/>
    </source>
</evidence>
<dbReference type="InterPro" id="IPR055275">
    <property type="entry name" value="Ferredox_Rdtase"/>
</dbReference>
<dbReference type="Pfam" id="PF07992">
    <property type="entry name" value="Pyr_redox_2"/>
    <property type="match status" value="1"/>
</dbReference>
<protein>
    <recommendedName>
        <fullName evidence="3">ferredoxin--NADP(+) reductase</fullName>
        <ecNumber evidence="3">1.18.1.2</ecNumber>
    </recommendedName>
</protein>
<sequence length="464" mass="50797">MSSLEGNLTMPRPLRVAVVGSGPAGIYAADALLKSDAAADPGVSIDIFERMPAPFGLIRYGVAPDHPRIKGIITALHQVLDKPQIRLFGNVDYGTDIHLDDLRAFYDAVIFATGATADRAMSSVPGIDLDGSYGAADFVSWYDGHPDVPRTWPLEAEKVAVLGVGNVALDVARILAKTAEELLPTEIPPNVHEGLRANKAREIHVFGRRGPAQAKFSPMELRELDHSPSIEVVVDPEDIDYDEGSIATRRGNKQADMVAKTLEKWAIRDTGDRPHKLFLHFFEAPSEILGEDGRVIGLRTERTELDGTGNVRGTGRFKDWDVTAVYRAVGYLSDRLPKLPWDIDSGTVPDEGGRVIQENGEHLTSTYVTGWIRRGPIGLIGHTKGDANETVANLLDDFANGRLQTPATPEPEAVDAFLAEHSVRYTTWDGWYKLDAAEKALGEPQGRERVKLVEREDMLRESGA</sequence>
<dbReference type="Gene3D" id="3.50.50.60">
    <property type="entry name" value="FAD/NAD(P)-binding domain"/>
    <property type="match status" value="1"/>
</dbReference>
<dbReference type="InterPro" id="IPR021163">
    <property type="entry name" value="Ferredox_Rdtase_adrenod"/>
</dbReference>
<evidence type="ECO:0000256" key="10">
    <source>
        <dbReference type="PIRSR" id="PIRSR000362-2"/>
    </source>
</evidence>
<comment type="similarity">
    <text evidence="2">Belongs to the ferredoxin--NADP reductase type 1 family.</text>
</comment>
<dbReference type="PANTHER" id="PTHR48467">
    <property type="entry name" value="GLUTAMATE SYNTHASE 1 [NADH], CHLOROPLASTIC-LIKE"/>
    <property type="match status" value="1"/>
</dbReference>
<dbReference type="STRING" id="67344.SAMN05216505_106141"/>
<comment type="catalytic activity">
    <reaction evidence="8">
        <text>2 reduced [2Fe-2S]-[ferredoxin] + NADP(+) + H(+) = 2 oxidized [2Fe-2S]-[ferredoxin] + NADPH</text>
        <dbReference type="Rhea" id="RHEA:20125"/>
        <dbReference type="Rhea" id="RHEA-COMP:10000"/>
        <dbReference type="Rhea" id="RHEA-COMP:10001"/>
        <dbReference type="ChEBI" id="CHEBI:15378"/>
        <dbReference type="ChEBI" id="CHEBI:33737"/>
        <dbReference type="ChEBI" id="CHEBI:33738"/>
        <dbReference type="ChEBI" id="CHEBI:57783"/>
        <dbReference type="ChEBI" id="CHEBI:58349"/>
        <dbReference type="EC" id="1.18.1.2"/>
    </reaction>
</comment>
<feature type="binding site" evidence="10">
    <location>
        <position position="220"/>
    </location>
    <ligand>
        <name>NADP(+)</name>
        <dbReference type="ChEBI" id="CHEBI:58349"/>
    </ligand>
</feature>
<evidence type="ECO:0000256" key="7">
    <source>
        <dbReference type="ARBA" id="ARBA00023002"/>
    </source>
</evidence>
<evidence type="ECO:0000256" key="8">
    <source>
        <dbReference type="ARBA" id="ARBA00047776"/>
    </source>
</evidence>
<feature type="binding site" evidence="10">
    <location>
        <position position="378"/>
    </location>
    <ligand>
        <name>NADP(+)</name>
        <dbReference type="ChEBI" id="CHEBI:58349"/>
    </ligand>
</feature>
<evidence type="ECO:0000256" key="4">
    <source>
        <dbReference type="ARBA" id="ARBA00022630"/>
    </source>
</evidence>
<comment type="cofactor">
    <cofactor evidence="1 9">
        <name>FAD</name>
        <dbReference type="ChEBI" id="CHEBI:57692"/>
    </cofactor>
</comment>
<dbReference type="EMBL" id="FMZK01000006">
    <property type="protein sequence ID" value="SDD27295.1"/>
    <property type="molecule type" value="Genomic_DNA"/>
</dbReference>
<dbReference type="SUPFAM" id="SSF51971">
    <property type="entry name" value="Nucleotide-binding domain"/>
    <property type="match status" value="1"/>
</dbReference>
<dbReference type="AlphaFoldDB" id="A0A1G6TG29"/>
<evidence type="ECO:0000256" key="9">
    <source>
        <dbReference type="PIRSR" id="PIRSR000362-1"/>
    </source>
</evidence>
<feature type="binding site" evidence="9">
    <location>
        <begin position="378"/>
        <end position="380"/>
    </location>
    <ligand>
        <name>FAD</name>
        <dbReference type="ChEBI" id="CHEBI:57692"/>
    </ligand>
</feature>
<dbReference type="Gene3D" id="3.40.50.720">
    <property type="entry name" value="NAD(P)-binding Rossmann-like Domain"/>
    <property type="match status" value="1"/>
</dbReference>
<proteinExistence type="inferred from homology"/>
<evidence type="ECO:0000256" key="3">
    <source>
        <dbReference type="ARBA" id="ARBA00013223"/>
    </source>
</evidence>
<reference evidence="13" key="1">
    <citation type="submission" date="2016-10" db="EMBL/GenBank/DDBJ databases">
        <authorList>
            <person name="Varghese N."/>
            <person name="Submissions S."/>
        </authorList>
    </citation>
    <scope>NUCLEOTIDE SEQUENCE [LARGE SCALE GENOMIC DNA]</scope>
    <source>
        <strain evidence="13">CGMCC 4.3504</strain>
    </source>
</reference>
<keyword evidence="5 9" id="KW-0274">FAD</keyword>
<dbReference type="GO" id="GO:0004324">
    <property type="term" value="F:ferredoxin-NADP+ reductase activity"/>
    <property type="evidence" value="ECO:0007669"/>
    <property type="project" value="UniProtKB-EC"/>
</dbReference>
<evidence type="ECO:0000259" key="11">
    <source>
        <dbReference type="Pfam" id="PF07992"/>
    </source>
</evidence>
<keyword evidence="13" id="KW-1185">Reference proteome</keyword>
<keyword evidence="4" id="KW-0285">Flavoprotein</keyword>
<dbReference type="InterPro" id="IPR023753">
    <property type="entry name" value="FAD/NAD-binding_dom"/>
</dbReference>
<dbReference type="PRINTS" id="PR00419">
    <property type="entry name" value="ADXRDTASE"/>
</dbReference>
<feature type="binding site" evidence="10">
    <location>
        <begin position="208"/>
        <end position="209"/>
    </location>
    <ligand>
        <name>NADP(+)</name>
        <dbReference type="ChEBI" id="CHEBI:58349"/>
    </ligand>
</feature>
<dbReference type="PANTHER" id="PTHR48467:SF1">
    <property type="entry name" value="GLUTAMATE SYNTHASE 1 [NADH], CHLOROPLASTIC-LIKE"/>
    <property type="match status" value="1"/>
</dbReference>
<evidence type="ECO:0000313" key="13">
    <source>
        <dbReference type="Proteomes" id="UP000182100"/>
    </source>
</evidence>
<evidence type="ECO:0000256" key="2">
    <source>
        <dbReference type="ARBA" id="ARBA00008312"/>
    </source>
</evidence>
<feature type="binding site" evidence="9">
    <location>
        <position position="24"/>
    </location>
    <ligand>
        <name>FAD</name>
        <dbReference type="ChEBI" id="CHEBI:57692"/>
    </ligand>
</feature>
<keyword evidence="6 10" id="KW-0521">NADP</keyword>
<evidence type="ECO:0000256" key="1">
    <source>
        <dbReference type="ARBA" id="ARBA00001974"/>
    </source>
</evidence>
<evidence type="ECO:0000256" key="5">
    <source>
        <dbReference type="ARBA" id="ARBA00022827"/>
    </source>
</evidence>